<evidence type="ECO:0000313" key="2">
    <source>
        <dbReference type="Proteomes" id="UP001497535"/>
    </source>
</evidence>
<sequence>MSKDLEGYRDLDGLDHRDQRVGLLLDLDKYRGIIVGLWNNIFIHWTSILASLSIFCVLLLLLIFLFLPSQEDQRFDFSVISQIFYGRQLRPVLLTVDLKAFITCRIGFTFWALYLISSIFEYQKLYPNDKPSC</sequence>
<evidence type="ECO:0000313" key="1">
    <source>
        <dbReference type="EMBL" id="CAK5023002.1"/>
    </source>
</evidence>
<reference evidence="1" key="1">
    <citation type="submission" date="2023-11" db="EMBL/GenBank/DDBJ databases">
        <authorList>
            <person name="Poullet M."/>
        </authorList>
    </citation>
    <scope>NUCLEOTIDE SEQUENCE</scope>
    <source>
        <strain evidence="1">E1834</strain>
    </source>
</reference>
<gene>
    <name evidence="1" type="ORF">MENTE1834_LOCUS5070</name>
</gene>
<protein>
    <submittedName>
        <fullName evidence="1">Uncharacterized protein</fullName>
    </submittedName>
</protein>
<dbReference type="Proteomes" id="UP001497535">
    <property type="component" value="Unassembled WGS sequence"/>
</dbReference>
<dbReference type="EMBL" id="CAVMJV010000004">
    <property type="protein sequence ID" value="CAK5023002.1"/>
    <property type="molecule type" value="Genomic_DNA"/>
</dbReference>
<keyword evidence="2" id="KW-1185">Reference proteome</keyword>
<accession>A0ACB0XYB7</accession>
<organism evidence="1 2">
    <name type="scientific">Meloidogyne enterolobii</name>
    <name type="common">Root-knot nematode worm</name>
    <name type="synonym">Meloidogyne mayaguensis</name>
    <dbReference type="NCBI Taxonomy" id="390850"/>
    <lineage>
        <taxon>Eukaryota</taxon>
        <taxon>Metazoa</taxon>
        <taxon>Ecdysozoa</taxon>
        <taxon>Nematoda</taxon>
        <taxon>Chromadorea</taxon>
        <taxon>Rhabditida</taxon>
        <taxon>Tylenchina</taxon>
        <taxon>Tylenchomorpha</taxon>
        <taxon>Tylenchoidea</taxon>
        <taxon>Meloidogynidae</taxon>
        <taxon>Meloidogyninae</taxon>
        <taxon>Meloidogyne</taxon>
    </lineage>
</organism>
<comment type="caution">
    <text evidence="1">The sequence shown here is derived from an EMBL/GenBank/DDBJ whole genome shotgun (WGS) entry which is preliminary data.</text>
</comment>
<name>A0ACB0XYB7_MELEN</name>
<proteinExistence type="predicted"/>